<dbReference type="PROSITE" id="PS50965">
    <property type="entry name" value="NERD"/>
    <property type="match status" value="1"/>
</dbReference>
<protein>
    <submittedName>
        <fullName evidence="2">NERD domain-containing protein</fullName>
    </submittedName>
</protein>
<reference evidence="2 3" key="1">
    <citation type="submission" date="2023-06" db="EMBL/GenBank/DDBJ databases">
        <title>Aquibacillus rhizosphaerae LR5S19.</title>
        <authorList>
            <person name="Sun J.-Q."/>
        </authorList>
    </citation>
    <scope>NUCLEOTIDE SEQUENCE [LARGE SCALE GENOMIC DNA]</scope>
    <source>
        <strain evidence="2 3">LR5S19</strain>
    </source>
</reference>
<keyword evidence="3" id="KW-1185">Reference proteome</keyword>
<proteinExistence type="predicted"/>
<gene>
    <name evidence="2" type="ORF">QQS35_02675</name>
</gene>
<name>A0ABT7L0K4_9BACI</name>
<evidence type="ECO:0000259" key="1">
    <source>
        <dbReference type="PROSITE" id="PS50965"/>
    </source>
</evidence>
<organism evidence="2 3">
    <name type="scientific">Aquibacillus rhizosphaerae</name>
    <dbReference type="NCBI Taxonomy" id="3051431"/>
    <lineage>
        <taxon>Bacteria</taxon>
        <taxon>Bacillati</taxon>
        <taxon>Bacillota</taxon>
        <taxon>Bacilli</taxon>
        <taxon>Bacillales</taxon>
        <taxon>Bacillaceae</taxon>
        <taxon>Aquibacillus</taxon>
    </lineage>
</organism>
<dbReference type="EMBL" id="JASTZU010000014">
    <property type="protein sequence ID" value="MDL4839366.1"/>
    <property type="molecule type" value="Genomic_DNA"/>
</dbReference>
<feature type="domain" description="NERD" evidence="1">
    <location>
        <begin position="35"/>
        <end position="146"/>
    </location>
</feature>
<evidence type="ECO:0000313" key="2">
    <source>
        <dbReference type="EMBL" id="MDL4839366.1"/>
    </source>
</evidence>
<dbReference type="RefSeq" id="WP_285930231.1">
    <property type="nucleotide sequence ID" value="NZ_JASTZU010000014.1"/>
</dbReference>
<comment type="caution">
    <text evidence="2">The sequence shown here is derived from an EMBL/GenBank/DDBJ whole genome shotgun (WGS) entry which is preliminary data.</text>
</comment>
<sequence length="299" mass="35599">MKNRTESKELKTFRYLRNRMDLEEKDEKYYHNLEQGYLGECQFDNWLNRLNSSKPIILNDLLLEQNNTQFQIDSSLIERRNLHIFEIKNFQGDFFIEGDQWFNRIGSEIKNPLHQLRRAESLLRQFLQPLSLNLTIEPHIIFINPQFYLYHATPDLPIIFYPQLERFFRTLKVTSSNNQRNSVKVANYLLSHHIEDSVFSRVPSYSFEELRKGVVCEWCKQFLTVNSKNTLVCRTCDNVEKVDAGVLRNIIEYKTLFPNAKVTTNSIFQFCQVVSKRSIRRILLNNHQRMGLGRDAFYL</sequence>
<dbReference type="Pfam" id="PF08378">
    <property type="entry name" value="NERD"/>
    <property type="match status" value="1"/>
</dbReference>
<evidence type="ECO:0000313" key="3">
    <source>
        <dbReference type="Proteomes" id="UP001235343"/>
    </source>
</evidence>
<accession>A0ABT7L0K4</accession>
<dbReference type="InterPro" id="IPR011528">
    <property type="entry name" value="NERD"/>
</dbReference>
<dbReference type="Proteomes" id="UP001235343">
    <property type="component" value="Unassembled WGS sequence"/>
</dbReference>